<dbReference type="RefSeq" id="WP_044888076.1">
    <property type="nucleotide sequence ID" value="NZ_JYFN01000072.1"/>
</dbReference>
<sequence length="253" mass="27073">MVAARRRPRRGPRRARNDPAQYDDLAAEWWPTHGRFAALRWLAEARGRLIPDPPEPGAALLDLACGAGLLSLTLTGRLAGWRHVGVDLSSPALRQAAGHGVAAIQADVRCLPFRDGQFPCVVAGELFEHLEDLDAACAAIARVLAPGGTLVIDTLADTLFCRVALVGLAERLPGGPPPRIHDPRLLVAPDRLARALGACGIEMTVVGGLRPSLVDYARWLARRADSVRMLPTGSTAGVYQAVGTRIETGRDDR</sequence>
<name>A0A0D8B7H9_9ACTN</name>
<gene>
    <name evidence="5" type="ORF">FF36_05619</name>
</gene>
<dbReference type="OrthoDB" id="9805171at2"/>
<dbReference type="InterPro" id="IPR013216">
    <property type="entry name" value="Methyltransf_11"/>
</dbReference>
<keyword evidence="2 5" id="KW-0808">Transferase</keyword>
<reference evidence="5 6" key="2">
    <citation type="journal article" date="2016" name="Genome Announc.">
        <title>Permanent Draft Genome Sequences for Two Variants of Frankia sp. Strain CpI1, the First Frankia Strain Isolated from Root Nodules of Comptonia peregrina.</title>
        <authorList>
            <person name="Oshone R."/>
            <person name="Hurst S.G.IV."/>
            <person name="Abebe-Akele F."/>
            <person name="Simpson S."/>
            <person name="Morris K."/>
            <person name="Thomas W.K."/>
            <person name="Tisa L.S."/>
        </authorList>
    </citation>
    <scope>NUCLEOTIDE SEQUENCE [LARGE SCALE GENOMIC DNA]</scope>
    <source>
        <strain evidence="6">CpI1-S</strain>
    </source>
</reference>
<accession>A0A0D8B7H9</accession>
<evidence type="ECO:0000259" key="4">
    <source>
        <dbReference type="Pfam" id="PF08241"/>
    </source>
</evidence>
<dbReference type="SUPFAM" id="SSF53335">
    <property type="entry name" value="S-adenosyl-L-methionine-dependent methyltransferases"/>
    <property type="match status" value="1"/>
</dbReference>
<dbReference type="EC" id="2.1.1.222" evidence="5"/>
<dbReference type="PANTHER" id="PTHR43464:SF19">
    <property type="entry name" value="UBIQUINONE BIOSYNTHESIS O-METHYLTRANSFERASE, MITOCHONDRIAL"/>
    <property type="match status" value="1"/>
</dbReference>
<evidence type="ECO:0000256" key="2">
    <source>
        <dbReference type="ARBA" id="ARBA00022679"/>
    </source>
</evidence>
<dbReference type="PANTHER" id="PTHR43464">
    <property type="entry name" value="METHYLTRANSFERASE"/>
    <property type="match status" value="1"/>
</dbReference>
<dbReference type="GO" id="GO:0102208">
    <property type="term" value="F:2-polyprenyl-6-hydroxyphenol methylase activity"/>
    <property type="evidence" value="ECO:0007669"/>
    <property type="project" value="UniProtKB-EC"/>
</dbReference>
<evidence type="ECO:0000256" key="3">
    <source>
        <dbReference type="ARBA" id="ARBA00022691"/>
    </source>
</evidence>
<keyword evidence="1 5" id="KW-0489">Methyltransferase</keyword>
<evidence type="ECO:0000313" key="6">
    <source>
        <dbReference type="Proteomes" id="UP000032545"/>
    </source>
</evidence>
<reference evidence="6" key="1">
    <citation type="submission" date="2015-02" db="EMBL/GenBank/DDBJ databases">
        <title>Draft Genome of Frankia sp. CpI1-S.</title>
        <authorList>
            <person name="Oshone R.T."/>
            <person name="Ngom M."/>
            <person name="Ghodhbane-Gtari F."/>
            <person name="Gtari M."/>
            <person name="Morris K."/>
            <person name="Thomas K."/>
            <person name="Sen A."/>
            <person name="Tisa L.S."/>
        </authorList>
    </citation>
    <scope>NUCLEOTIDE SEQUENCE [LARGE SCALE GENOMIC DNA]</scope>
    <source>
        <strain evidence="6">CpI1-S</strain>
    </source>
</reference>
<keyword evidence="6" id="KW-1185">Reference proteome</keyword>
<dbReference type="GO" id="GO:0061542">
    <property type="term" value="F:3-demethylubiquinol 3-O-methyltransferase activity"/>
    <property type="evidence" value="ECO:0007669"/>
    <property type="project" value="UniProtKB-EC"/>
</dbReference>
<dbReference type="EMBL" id="JYFN01000072">
    <property type="protein sequence ID" value="KJE20070.1"/>
    <property type="molecule type" value="Genomic_DNA"/>
</dbReference>
<dbReference type="CDD" id="cd02440">
    <property type="entry name" value="AdoMet_MTases"/>
    <property type="match status" value="1"/>
</dbReference>
<dbReference type="AlphaFoldDB" id="A0A0D8B7H9"/>
<comment type="caution">
    <text evidence="5">The sequence shown here is derived from an EMBL/GenBank/DDBJ whole genome shotgun (WGS) entry which is preliminary data.</text>
</comment>
<keyword evidence="3" id="KW-0949">S-adenosyl-L-methionine</keyword>
<organism evidence="5 6">
    <name type="scientific">Frankia torreyi</name>
    <dbReference type="NCBI Taxonomy" id="1856"/>
    <lineage>
        <taxon>Bacteria</taxon>
        <taxon>Bacillati</taxon>
        <taxon>Actinomycetota</taxon>
        <taxon>Actinomycetes</taxon>
        <taxon>Frankiales</taxon>
        <taxon>Frankiaceae</taxon>
        <taxon>Frankia</taxon>
    </lineage>
</organism>
<evidence type="ECO:0000313" key="5">
    <source>
        <dbReference type="EMBL" id="KJE20070.1"/>
    </source>
</evidence>
<dbReference type="Pfam" id="PF08241">
    <property type="entry name" value="Methyltransf_11"/>
    <property type="match status" value="1"/>
</dbReference>
<evidence type="ECO:0000256" key="1">
    <source>
        <dbReference type="ARBA" id="ARBA00022603"/>
    </source>
</evidence>
<protein>
    <submittedName>
        <fullName evidence="5">2-polyprenyl-3-methyl-5-hydroxy-6-metoxy-1, 4-benzoquinol methylase</fullName>
        <ecNumber evidence="5">2.1.1.222</ecNumber>
        <ecNumber evidence="5">2.1.1.64</ecNumber>
    </submittedName>
</protein>
<dbReference type="GO" id="GO:0032259">
    <property type="term" value="P:methylation"/>
    <property type="evidence" value="ECO:0007669"/>
    <property type="project" value="UniProtKB-KW"/>
</dbReference>
<dbReference type="EC" id="2.1.1.64" evidence="5"/>
<dbReference type="PATRIC" id="fig|1502723.3.peg.6230"/>
<dbReference type="Gene3D" id="3.40.50.150">
    <property type="entry name" value="Vaccinia Virus protein VP39"/>
    <property type="match status" value="1"/>
</dbReference>
<proteinExistence type="predicted"/>
<feature type="domain" description="Methyltransferase type 11" evidence="4">
    <location>
        <begin position="61"/>
        <end position="152"/>
    </location>
</feature>
<dbReference type="InterPro" id="IPR029063">
    <property type="entry name" value="SAM-dependent_MTases_sf"/>
</dbReference>
<dbReference type="Proteomes" id="UP000032545">
    <property type="component" value="Unassembled WGS sequence"/>
</dbReference>